<evidence type="ECO:0000256" key="2">
    <source>
        <dbReference type="ARBA" id="ARBA00022448"/>
    </source>
</evidence>
<dbReference type="Proteomes" id="UP000249260">
    <property type="component" value="Unassembled WGS sequence"/>
</dbReference>
<organism evidence="9 10">
    <name type="scientific">Paenibacillus montanisoli</name>
    <dbReference type="NCBI Taxonomy" id="2081970"/>
    <lineage>
        <taxon>Bacteria</taxon>
        <taxon>Bacillati</taxon>
        <taxon>Bacillota</taxon>
        <taxon>Bacilli</taxon>
        <taxon>Bacillales</taxon>
        <taxon>Paenibacillaceae</taxon>
        <taxon>Paenibacillus</taxon>
    </lineage>
</organism>
<evidence type="ECO:0000256" key="6">
    <source>
        <dbReference type="ARBA" id="ARBA00023136"/>
    </source>
</evidence>
<keyword evidence="6 7" id="KW-0472">Membrane</keyword>
<dbReference type="InterPro" id="IPR000515">
    <property type="entry name" value="MetI-like"/>
</dbReference>
<dbReference type="EMBL" id="QLUW01000003">
    <property type="protein sequence ID" value="RAP75464.1"/>
    <property type="molecule type" value="Genomic_DNA"/>
</dbReference>
<feature type="transmembrane region" description="Helical" evidence="7">
    <location>
        <begin position="134"/>
        <end position="155"/>
    </location>
</feature>
<dbReference type="PANTHER" id="PTHR30193:SF37">
    <property type="entry name" value="INNER MEMBRANE ABC TRANSPORTER PERMEASE PROTEIN YCJO"/>
    <property type="match status" value="1"/>
</dbReference>
<keyword evidence="5 7" id="KW-1133">Transmembrane helix</keyword>
<dbReference type="GO" id="GO:0005886">
    <property type="term" value="C:plasma membrane"/>
    <property type="evidence" value="ECO:0007669"/>
    <property type="project" value="UniProtKB-SubCell"/>
</dbReference>
<proteinExistence type="inferred from homology"/>
<feature type="transmembrane region" description="Helical" evidence="7">
    <location>
        <begin position="288"/>
        <end position="308"/>
    </location>
</feature>
<dbReference type="PROSITE" id="PS50928">
    <property type="entry name" value="ABC_TM1"/>
    <property type="match status" value="1"/>
</dbReference>
<gene>
    <name evidence="9" type="ORF">DL346_19155</name>
</gene>
<evidence type="ECO:0000256" key="3">
    <source>
        <dbReference type="ARBA" id="ARBA00022475"/>
    </source>
</evidence>
<feature type="transmembrane region" description="Helical" evidence="7">
    <location>
        <begin position="100"/>
        <end position="122"/>
    </location>
</feature>
<protein>
    <submittedName>
        <fullName evidence="9">Sugar ABC transporter permease</fullName>
    </submittedName>
</protein>
<evidence type="ECO:0000313" key="9">
    <source>
        <dbReference type="EMBL" id="RAP75464.1"/>
    </source>
</evidence>
<keyword evidence="2 7" id="KW-0813">Transport</keyword>
<feature type="transmembrane region" description="Helical" evidence="7">
    <location>
        <begin position="37"/>
        <end position="66"/>
    </location>
</feature>
<dbReference type="RefSeq" id="WP_112883781.1">
    <property type="nucleotide sequence ID" value="NZ_QLUW01000003.1"/>
</dbReference>
<feature type="transmembrane region" description="Helical" evidence="7">
    <location>
        <begin position="175"/>
        <end position="207"/>
    </location>
</feature>
<dbReference type="AlphaFoldDB" id="A0A328U5Z6"/>
<dbReference type="CDD" id="cd06261">
    <property type="entry name" value="TM_PBP2"/>
    <property type="match status" value="1"/>
</dbReference>
<evidence type="ECO:0000256" key="4">
    <source>
        <dbReference type="ARBA" id="ARBA00022692"/>
    </source>
</evidence>
<evidence type="ECO:0000256" key="7">
    <source>
        <dbReference type="RuleBase" id="RU363032"/>
    </source>
</evidence>
<dbReference type="Gene3D" id="1.10.3720.10">
    <property type="entry name" value="MetI-like"/>
    <property type="match status" value="1"/>
</dbReference>
<keyword evidence="4 7" id="KW-0812">Transmembrane</keyword>
<dbReference type="SUPFAM" id="SSF161098">
    <property type="entry name" value="MetI-like"/>
    <property type="match status" value="1"/>
</dbReference>
<keyword evidence="3" id="KW-1003">Cell membrane</keyword>
<dbReference type="OrthoDB" id="2647177at2"/>
<evidence type="ECO:0000256" key="5">
    <source>
        <dbReference type="ARBA" id="ARBA00022989"/>
    </source>
</evidence>
<dbReference type="InterPro" id="IPR051393">
    <property type="entry name" value="ABC_transporter_permease"/>
</dbReference>
<keyword evidence="10" id="KW-1185">Reference proteome</keyword>
<dbReference type="PANTHER" id="PTHR30193">
    <property type="entry name" value="ABC TRANSPORTER PERMEASE PROTEIN"/>
    <property type="match status" value="1"/>
</dbReference>
<feature type="domain" description="ABC transmembrane type-1" evidence="8">
    <location>
        <begin position="97"/>
        <end position="309"/>
    </location>
</feature>
<dbReference type="InterPro" id="IPR035906">
    <property type="entry name" value="MetI-like_sf"/>
</dbReference>
<sequence length="318" mass="35946">MSRIPFKKEAPRAQPGDASLSFRQRLRLFYNRHRDGAIGYSLLAPMFAFFAVFSLFPVLFVIYLSFTEWNGVLGLPKWVGLDNFERFFTTGDYLLTLLRAGFYGLLILVGCMSVGFFIALLLNQKVKGVGLYRTLWYLPVVVSFAVVAQIANAVLDPVTGLVHNVMERFGMETIIFQQSVFWMTFWLILITIWKGIGGTVIIYLAGLQGIDTSLYEAAKVDGATRFNILLYITLPSLRPITMYIAIMGIIASFQIFEPVQLLTRGGPQGHTNIILHRIYQDAFQSFNMGMASASSVMVLLFTFTLTMIQYRISQRNQT</sequence>
<name>A0A328U5Z6_9BACL</name>
<evidence type="ECO:0000256" key="1">
    <source>
        <dbReference type="ARBA" id="ARBA00004651"/>
    </source>
</evidence>
<dbReference type="Pfam" id="PF00528">
    <property type="entry name" value="BPD_transp_1"/>
    <property type="match status" value="1"/>
</dbReference>
<accession>A0A328U5Z6</accession>
<comment type="subcellular location">
    <subcellularLocation>
        <location evidence="1 7">Cell membrane</location>
        <topology evidence="1 7">Multi-pass membrane protein</topology>
    </subcellularLocation>
</comment>
<reference evidence="9 10" key="1">
    <citation type="submission" date="2018-06" db="EMBL/GenBank/DDBJ databases">
        <title>Paenibacillus montanisoli sp. nov., isolated from mountain area soil.</title>
        <authorList>
            <person name="Wu M."/>
        </authorList>
    </citation>
    <scope>NUCLEOTIDE SEQUENCE [LARGE SCALE GENOMIC DNA]</scope>
    <source>
        <strain evidence="9 10">RA17</strain>
    </source>
</reference>
<comment type="caution">
    <text evidence="9">The sequence shown here is derived from an EMBL/GenBank/DDBJ whole genome shotgun (WGS) entry which is preliminary data.</text>
</comment>
<dbReference type="GO" id="GO:0055085">
    <property type="term" value="P:transmembrane transport"/>
    <property type="evidence" value="ECO:0007669"/>
    <property type="project" value="InterPro"/>
</dbReference>
<feature type="transmembrane region" description="Helical" evidence="7">
    <location>
        <begin position="228"/>
        <end position="256"/>
    </location>
</feature>
<evidence type="ECO:0000313" key="10">
    <source>
        <dbReference type="Proteomes" id="UP000249260"/>
    </source>
</evidence>
<evidence type="ECO:0000259" key="8">
    <source>
        <dbReference type="PROSITE" id="PS50928"/>
    </source>
</evidence>
<comment type="similarity">
    <text evidence="7">Belongs to the binding-protein-dependent transport system permease family.</text>
</comment>